<proteinExistence type="predicted"/>
<gene>
    <name evidence="1" type="ORF">PHMEG_00015001</name>
</gene>
<dbReference type="AlphaFoldDB" id="A0A225W2E9"/>
<reference evidence="2" key="1">
    <citation type="submission" date="2017-03" db="EMBL/GenBank/DDBJ databases">
        <title>Phytopthora megakarya and P. palmivora, two closely related causual agents of cacao black pod achieved similar genome size and gene model numbers by different mechanisms.</title>
        <authorList>
            <person name="Ali S."/>
            <person name="Shao J."/>
            <person name="Larry D.J."/>
            <person name="Kronmiller B."/>
            <person name="Shen D."/>
            <person name="Strem M.D."/>
            <person name="Melnick R.L."/>
            <person name="Guiltinan M.J."/>
            <person name="Tyler B.M."/>
            <person name="Meinhardt L.W."/>
            <person name="Bailey B.A."/>
        </authorList>
    </citation>
    <scope>NUCLEOTIDE SEQUENCE [LARGE SCALE GENOMIC DNA]</scope>
    <source>
        <strain evidence="2">zdho120</strain>
    </source>
</reference>
<organism evidence="1 2">
    <name type="scientific">Phytophthora megakarya</name>
    <dbReference type="NCBI Taxonomy" id="4795"/>
    <lineage>
        <taxon>Eukaryota</taxon>
        <taxon>Sar</taxon>
        <taxon>Stramenopiles</taxon>
        <taxon>Oomycota</taxon>
        <taxon>Peronosporomycetes</taxon>
        <taxon>Peronosporales</taxon>
        <taxon>Peronosporaceae</taxon>
        <taxon>Phytophthora</taxon>
    </lineage>
</organism>
<evidence type="ECO:0008006" key="3">
    <source>
        <dbReference type="Google" id="ProtNLM"/>
    </source>
</evidence>
<evidence type="ECO:0000313" key="1">
    <source>
        <dbReference type="EMBL" id="OWZ11913.1"/>
    </source>
</evidence>
<sequence length="169" mass="19351">MQQQGWDEIAEKLILAINNALETTKKETPFLRDFLFGSSSLKDSNGQQFDALAWRREVNRQQGIALELIKETEKARRAPKNNESLSRREMMRALGRHETGVPAETSDDTIRSLLGSGSRVWLYLDEELLPKDSWEPDHLPEDFQTETILDVRAPLPSNTERAARAFQVK</sequence>
<protein>
    <recommendedName>
        <fullName evidence="3">Reverse transcriptase</fullName>
    </recommendedName>
</protein>
<accession>A0A225W2E9</accession>
<keyword evidence="2" id="KW-1185">Reference proteome</keyword>
<dbReference type="EMBL" id="NBNE01001995">
    <property type="protein sequence ID" value="OWZ11913.1"/>
    <property type="molecule type" value="Genomic_DNA"/>
</dbReference>
<dbReference type="Proteomes" id="UP000198211">
    <property type="component" value="Unassembled WGS sequence"/>
</dbReference>
<comment type="caution">
    <text evidence="1">The sequence shown here is derived from an EMBL/GenBank/DDBJ whole genome shotgun (WGS) entry which is preliminary data.</text>
</comment>
<name>A0A225W2E9_9STRA</name>
<evidence type="ECO:0000313" key="2">
    <source>
        <dbReference type="Proteomes" id="UP000198211"/>
    </source>
</evidence>